<feature type="transmembrane region" description="Helical" evidence="7">
    <location>
        <begin position="577"/>
        <end position="607"/>
    </location>
</feature>
<name>A0A438NJY3_EXOME</name>
<feature type="transmembrane region" description="Helical" evidence="7">
    <location>
        <begin position="546"/>
        <end position="565"/>
    </location>
</feature>
<evidence type="ECO:0000256" key="4">
    <source>
        <dbReference type="ARBA" id="ARBA00022692"/>
    </source>
</evidence>
<evidence type="ECO:0000256" key="1">
    <source>
        <dbReference type="ARBA" id="ARBA00004141"/>
    </source>
</evidence>
<accession>A0A438NJY3</accession>
<evidence type="ECO:0000256" key="3">
    <source>
        <dbReference type="ARBA" id="ARBA00022679"/>
    </source>
</evidence>
<dbReference type="AlphaFoldDB" id="A0A438NJY3"/>
<dbReference type="GO" id="GO:0016757">
    <property type="term" value="F:glycosyltransferase activity"/>
    <property type="evidence" value="ECO:0007669"/>
    <property type="project" value="UniProtKB-KW"/>
</dbReference>
<evidence type="ECO:0000313" key="8">
    <source>
        <dbReference type="EMBL" id="RVX76041.1"/>
    </source>
</evidence>
<dbReference type="OrthoDB" id="72851at2759"/>
<proteinExistence type="predicted"/>
<gene>
    <name evidence="8" type="ORF">B0A52_00398</name>
</gene>
<keyword evidence="5 7" id="KW-1133">Transmembrane helix</keyword>
<dbReference type="InterPro" id="IPR029044">
    <property type="entry name" value="Nucleotide-diphossugar_trans"/>
</dbReference>
<feature type="transmembrane region" description="Helical" evidence="7">
    <location>
        <begin position="644"/>
        <end position="665"/>
    </location>
</feature>
<organism evidence="8 9">
    <name type="scientific">Exophiala mesophila</name>
    <name type="common">Black yeast-like fungus</name>
    <dbReference type="NCBI Taxonomy" id="212818"/>
    <lineage>
        <taxon>Eukaryota</taxon>
        <taxon>Fungi</taxon>
        <taxon>Dikarya</taxon>
        <taxon>Ascomycota</taxon>
        <taxon>Pezizomycotina</taxon>
        <taxon>Eurotiomycetes</taxon>
        <taxon>Chaetothyriomycetidae</taxon>
        <taxon>Chaetothyriales</taxon>
        <taxon>Herpotrichiellaceae</taxon>
        <taxon>Exophiala</taxon>
    </lineage>
</organism>
<keyword evidence="4 7" id="KW-0812">Transmembrane</keyword>
<protein>
    <recommendedName>
        <fullName evidence="10">Glycosyltransferase 2-like domain-containing protein</fullName>
    </recommendedName>
</protein>
<sequence>MAAESPSLHFQAGAHVFKTKGQDPIATTALDATFDIESVQIKTLHTPKPIPGTLWAYFLKVFNLTNVVAYVIALFVNILVAYLQGETGLLVPLLFAISQVFEQSSCITESLWRLCVASKRDPNQRSVLRLIGDNVPGVVIIVVACGEPVDIIMDTVNAACRVDYPSTKLRVILADDGNSHVLRDQVNQLSYQFPHLCYSSRDKPAHGHGYKAGNINATLRQFVATLGFAYEWICVLDSDMMPEPQILRALLPHGIQDPKIGMVTTGQHFYNIPDNDPLYQSNITGTHAEDGARDSVGTAWCPGSGFILRARAWQSIGYLPEFAVTEDLFTSWHLHGAGWQTALVHEVLQWGVQPDCFVVHMKQRRRWWTGHMPCVIKTNLSLSDPKLKGANFVQRWAMFQHCLRPFNNTTNKVISLFLIALCLLFHGKVIATPNMPAFAFILISVFIQRFGPMISTWQSVDWNLSSTAFDKVWNTQRRAATNTWLGLHFAIDTVKAVIPEQVGGKTLDFEVTGVREPTASTANERDALTRLPLLTRLKVFQDKERIGWYLVAFATMAYLLIWNYLIVASDFKNDAFWFQLFCSVGFPGLGLIELVPFLLTPIAYAIFPPTMPRRRDLMEQDEKTGVWKPKESAKKMVWTARSGIWLVMPKILSFVFMVLILKHLVATPWVGLMRLTGPVDDSITA</sequence>
<comment type="subcellular location">
    <subcellularLocation>
        <location evidence="1">Membrane</location>
        <topology evidence="1">Multi-pass membrane protein</topology>
    </subcellularLocation>
</comment>
<keyword evidence="3" id="KW-0808">Transferase</keyword>
<dbReference type="InterPro" id="IPR050321">
    <property type="entry name" value="Glycosyltr_2/OpgH_subfam"/>
</dbReference>
<dbReference type="SUPFAM" id="SSF53448">
    <property type="entry name" value="Nucleotide-diphospho-sugar transferases"/>
    <property type="match status" value="1"/>
</dbReference>
<evidence type="ECO:0000313" key="9">
    <source>
        <dbReference type="Proteomes" id="UP000288859"/>
    </source>
</evidence>
<dbReference type="Pfam" id="PF13641">
    <property type="entry name" value="Glyco_tranf_2_3"/>
    <property type="match status" value="1"/>
</dbReference>
<evidence type="ECO:0000256" key="6">
    <source>
        <dbReference type="ARBA" id="ARBA00023136"/>
    </source>
</evidence>
<dbReference type="PANTHER" id="PTHR43867">
    <property type="entry name" value="CELLULOSE SYNTHASE CATALYTIC SUBUNIT A [UDP-FORMING]"/>
    <property type="match status" value="1"/>
</dbReference>
<reference evidence="8 9" key="1">
    <citation type="submission" date="2017-03" db="EMBL/GenBank/DDBJ databases">
        <title>Genomes of endolithic fungi from Antarctica.</title>
        <authorList>
            <person name="Coleine C."/>
            <person name="Masonjones S."/>
            <person name="Stajich J.E."/>
        </authorList>
    </citation>
    <scope>NUCLEOTIDE SEQUENCE [LARGE SCALE GENOMIC DNA]</scope>
    <source>
        <strain evidence="8 9">CCFEE 6314</strain>
    </source>
</reference>
<evidence type="ECO:0000256" key="2">
    <source>
        <dbReference type="ARBA" id="ARBA00022676"/>
    </source>
</evidence>
<evidence type="ECO:0000256" key="7">
    <source>
        <dbReference type="SAM" id="Phobius"/>
    </source>
</evidence>
<dbReference type="VEuPathDB" id="FungiDB:PV10_03522"/>
<dbReference type="PANTHER" id="PTHR43867:SF2">
    <property type="entry name" value="CELLULOSE SYNTHASE CATALYTIC SUBUNIT A [UDP-FORMING]"/>
    <property type="match status" value="1"/>
</dbReference>
<dbReference type="EMBL" id="NAJM01000001">
    <property type="protein sequence ID" value="RVX76041.1"/>
    <property type="molecule type" value="Genomic_DNA"/>
</dbReference>
<dbReference type="Proteomes" id="UP000288859">
    <property type="component" value="Unassembled WGS sequence"/>
</dbReference>
<comment type="caution">
    <text evidence="8">The sequence shown here is derived from an EMBL/GenBank/DDBJ whole genome shotgun (WGS) entry which is preliminary data.</text>
</comment>
<dbReference type="Gene3D" id="3.90.550.10">
    <property type="entry name" value="Spore Coat Polysaccharide Biosynthesis Protein SpsA, Chain A"/>
    <property type="match status" value="1"/>
</dbReference>
<evidence type="ECO:0008006" key="10">
    <source>
        <dbReference type="Google" id="ProtNLM"/>
    </source>
</evidence>
<evidence type="ECO:0000256" key="5">
    <source>
        <dbReference type="ARBA" id="ARBA00022989"/>
    </source>
</evidence>
<keyword evidence="2" id="KW-0328">Glycosyltransferase</keyword>
<keyword evidence="6 7" id="KW-0472">Membrane</keyword>
<dbReference type="GO" id="GO:0016020">
    <property type="term" value="C:membrane"/>
    <property type="evidence" value="ECO:0007669"/>
    <property type="project" value="UniProtKB-SubCell"/>
</dbReference>
<feature type="transmembrane region" description="Helical" evidence="7">
    <location>
        <begin position="61"/>
        <end position="83"/>
    </location>
</feature>